<dbReference type="Gene3D" id="2.60.120.970">
    <property type="match status" value="1"/>
</dbReference>
<dbReference type="Gene3D" id="2.10.90.10">
    <property type="entry name" value="Cystine-knot cytokines"/>
    <property type="match status" value="1"/>
</dbReference>
<dbReference type="GO" id="GO:0005615">
    <property type="term" value="C:extracellular space"/>
    <property type="evidence" value="ECO:0007669"/>
    <property type="project" value="TreeGrafter"/>
</dbReference>
<dbReference type="KEGG" id="adf:107348831"/>
<evidence type="ECO:0000256" key="1">
    <source>
        <dbReference type="ARBA" id="ARBA00004613"/>
    </source>
</evidence>
<comment type="similarity">
    <text evidence="2 8">Belongs to the TGF-beta family.</text>
</comment>
<organism evidence="11">
    <name type="scientific">Acropora digitifera</name>
    <name type="common">Staghorn coral</name>
    <dbReference type="NCBI Taxonomy" id="70779"/>
    <lineage>
        <taxon>Eukaryota</taxon>
        <taxon>Metazoa</taxon>
        <taxon>Cnidaria</taxon>
        <taxon>Anthozoa</taxon>
        <taxon>Hexacorallia</taxon>
        <taxon>Scleractinia</taxon>
        <taxon>Astrocoeniina</taxon>
        <taxon>Acroporidae</taxon>
        <taxon>Acropora</taxon>
    </lineage>
</organism>
<dbReference type="InterPro" id="IPR015615">
    <property type="entry name" value="TGF-beta-rel"/>
</dbReference>
<keyword evidence="4" id="KW-0732">Signal</keyword>
<dbReference type="FunFam" id="2.10.90.10:FF:000001">
    <property type="entry name" value="Bone morphogenetic protein 4"/>
    <property type="match status" value="1"/>
</dbReference>
<gene>
    <name evidence="11" type="primary">AdiTgf2</name>
</gene>
<proteinExistence type="inferred from homology"/>
<dbReference type="GeneID" id="107348831"/>
<comment type="subcellular location">
    <subcellularLocation>
        <location evidence="1">Secreted</location>
    </subcellularLocation>
</comment>
<dbReference type="SUPFAM" id="SSF57501">
    <property type="entry name" value="Cystine-knot cytokines"/>
    <property type="match status" value="1"/>
</dbReference>
<dbReference type="GO" id="GO:0005125">
    <property type="term" value="F:cytokine activity"/>
    <property type="evidence" value="ECO:0007669"/>
    <property type="project" value="TreeGrafter"/>
</dbReference>
<feature type="region of interest" description="Disordered" evidence="9">
    <location>
        <begin position="235"/>
        <end position="274"/>
    </location>
</feature>
<dbReference type="AlphaFoldDB" id="A0A0A8K7Q4"/>
<evidence type="ECO:0000256" key="2">
    <source>
        <dbReference type="ARBA" id="ARBA00006656"/>
    </source>
</evidence>
<keyword evidence="6" id="KW-1015">Disulfide bond</keyword>
<evidence type="ECO:0000256" key="6">
    <source>
        <dbReference type="ARBA" id="ARBA00023157"/>
    </source>
</evidence>
<dbReference type="InterPro" id="IPR029034">
    <property type="entry name" value="Cystine-knot_cytokine"/>
</dbReference>
<protein>
    <submittedName>
        <fullName evidence="11">Transforming growth factor 2 protein</fullName>
    </submittedName>
</protein>
<evidence type="ECO:0000256" key="9">
    <source>
        <dbReference type="SAM" id="MobiDB-lite"/>
    </source>
</evidence>
<feature type="compositionally biased region" description="Basic and acidic residues" evidence="9">
    <location>
        <begin position="244"/>
        <end position="262"/>
    </location>
</feature>
<feature type="domain" description="TGF-beta family profile" evidence="10">
    <location>
        <begin position="274"/>
        <end position="385"/>
    </location>
</feature>
<evidence type="ECO:0000256" key="8">
    <source>
        <dbReference type="RuleBase" id="RU000354"/>
    </source>
</evidence>
<dbReference type="PROSITE" id="PS00250">
    <property type="entry name" value="TGF_BETA_1"/>
    <property type="match status" value="1"/>
</dbReference>
<dbReference type="Pfam" id="PF00019">
    <property type="entry name" value="TGF_beta"/>
    <property type="match status" value="1"/>
</dbReference>
<dbReference type="InterPro" id="IPR001111">
    <property type="entry name" value="TGF-b_propeptide"/>
</dbReference>
<dbReference type="GO" id="GO:0008083">
    <property type="term" value="F:growth factor activity"/>
    <property type="evidence" value="ECO:0007669"/>
    <property type="project" value="UniProtKB-KW"/>
</dbReference>
<evidence type="ECO:0000256" key="4">
    <source>
        <dbReference type="ARBA" id="ARBA00022729"/>
    </source>
</evidence>
<dbReference type="PANTHER" id="PTHR11848">
    <property type="entry name" value="TGF-BETA FAMILY"/>
    <property type="match status" value="1"/>
</dbReference>
<dbReference type="InterPro" id="IPR001839">
    <property type="entry name" value="TGF-b_C"/>
</dbReference>
<dbReference type="SMART" id="SM00204">
    <property type="entry name" value="TGFB"/>
    <property type="match status" value="1"/>
</dbReference>
<accession>A0A0A8K7Q4</accession>
<evidence type="ECO:0000256" key="5">
    <source>
        <dbReference type="ARBA" id="ARBA00023030"/>
    </source>
</evidence>
<keyword evidence="7" id="KW-0325">Glycoprotein</keyword>
<evidence type="ECO:0000259" key="10">
    <source>
        <dbReference type="PROSITE" id="PS51362"/>
    </source>
</evidence>
<dbReference type="Pfam" id="PF00688">
    <property type="entry name" value="TGFb_propeptide"/>
    <property type="match status" value="1"/>
</dbReference>
<dbReference type="EMBL" id="AB823866">
    <property type="protein sequence ID" value="BAQ19094.1"/>
    <property type="molecule type" value="Genomic_DNA"/>
</dbReference>
<dbReference type="InterPro" id="IPR017948">
    <property type="entry name" value="TGFb_CS"/>
</dbReference>
<reference evidence="11" key="1">
    <citation type="submission" date="2013-06" db="EMBL/GenBank/DDBJ databases">
        <title>Nodal signalling determines biradial asymmetry in Hydra.</title>
        <authorList>
            <person name="Watanabe H."/>
            <person name="Schmidt H."/>
            <person name="Kuhn A."/>
            <person name="Oezbek S."/>
            <person name="Hobmayer B."/>
            <person name="Holstein T.W."/>
        </authorList>
    </citation>
    <scope>NUCLEOTIDE SEQUENCE</scope>
</reference>
<sequence length="385" mass="44083">MTTDNWCNGIPQSYQMKSLTSILVFLCFTTTSLQKIAEFSYLQNDLLNLLEIKEKPSVSRSRAQVPKYVMDLYKEQAHASGFTKEGREAPAKTIRTFFRDPRSSVDERHFFFNLSSLATQVKIQKAELRLFRRRSKLEINNGYFKVVVSRLNRKAVESGNNWKKKLTVVDTKHVKCRRVGGWIVINVTSAVKFWRSWPSRNFGLFVTVIGLGVPASDFYIASGGRKEPILVVSGESNMQTNQRPTEDISSETRKSNEQEVRWRARSPNTLSSTRSRRSLNVDRCSRRKLFVKFRDLKFDKWIIAPRGFSAYYCVGTCPEIIDKGYSPTNHAIIQNLLHHRINKNIPAACCVPTSLHSISMMYFELDGSIVLREYSGMVASTCGCR</sequence>
<evidence type="ECO:0000256" key="3">
    <source>
        <dbReference type="ARBA" id="ARBA00022525"/>
    </source>
</evidence>
<dbReference type="PROSITE" id="PS51362">
    <property type="entry name" value="TGF_BETA_2"/>
    <property type="match status" value="1"/>
</dbReference>
<name>A0A0A8K7Q4_ACRDI</name>
<dbReference type="NCBIfam" id="NF033679">
    <property type="entry name" value="DNRLRE_dom"/>
    <property type="match status" value="1"/>
</dbReference>
<dbReference type="OrthoDB" id="5987191at2759"/>
<evidence type="ECO:0000313" key="11">
    <source>
        <dbReference type="EMBL" id="BAQ19094.1"/>
    </source>
</evidence>
<evidence type="ECO:0000256" key="7">
    <source>
        <dbReference type="ARBA" id="ARBA00023180"/>
    </source>
</evidence>
<keyword evidence="5 8" id="KW-0339">Growth factor</keyword>
<keyword evidence="3" id="KW-0964">Secreted</keyword>